<sequence length="148" mass="16354">MAVDATERSRRTSALATDLGRLLRTAEREHAALVNDVLGAVPGKIRGYRILVVAAQSAERQNHIGRRLGIDRTVLTYLIDDLETAELVRRVPDPTDRRAHLIMITGHGRSVVCRLAERVAEVDGHFLAALGPAEQIQFQAMVRRLATT</sequence>
<proteinExistence type="predicted"/>
<keyword evidence="3" id="KW-1185">Reference proteome</keyword>
<gene>
    <name evidence="2" type="ORF">HDA39_002430</name>
</gene>
<dbReference type="AlphaFoldDB" id="A0A7W9MTE2"/>
<dbReference type="InterPro" id="IPR036388">
    <property type="entry name" value="WH-like_DNA-bd_sf"/>
</dbReference>
<organism evidence="2 3">
    <name type="scientific">Kribbella italica</name>
    <dbReference type="NCBI Taxonomy" id="1540520"/>
    <lineage>
        <taxon>Bacteria</taxon>
        <taxon>Bacillati</taxon>
        <taxon>Actinomycetota</taxon>
        <taxon>Actinomycetes</taxon>
        <taxon>Propionibacteriales</taxon>
        <taxon>Kribbellaceae</taxon>
        <taxon>Kribbella</taxon>
    </lineage>
</organism>
<dbReference type="RefSeq" id="WP_184795312.1">
    <property type="nucleotide sequence ID" value="NZ_JACHMY010000001.1"/>
</dbReference>
<feature type="domain" description="HTH marR-type" evidence="1">
    <location>
        <begin position="16"/>
        <end position="147"/>
    </location>
</feature>
<evidence type="ECO:0000313" key="3">
    <source>
        <dbReference type="Proteomes" id="UP000549971"/>
    </source>
</evidence>
<dbReference type="PANTHER" id="PTHR33164">
    <property type="entry name" value="TRANSCRIPTIONAL REGULATOR, MARR FAMILY"/>
    <property type="match status" value="1"/>
</dbReference>
<dbReference type="GO" id="GO:0003700">
    <property type="term" value="F:DNA-binding transcription factor activity"/>
    <property type="evidence" value="ECO:0007669"/>
    <property type="project" value="InterPro"/>
</dbReference>
<dbReference type="PANTHER" id="PTHR33164:SF43">
    <property type="entry name" value="HTH-TYPE TRANSCRIPTIONAL REPRESSOR YETL"/>
    <property type="match status" value="1"/>
</dbReference>
<dbReference type="Proteomes" id="UP000549971">
    <property type="component" value="Unassembled WGS sequence"/>
</dbReference>
<dbReference type="Pfam" id="PF12802">
    <property type="entry name" value="MarR_2"/>
    <property type="match status" value="1"/>
</dbReference>
<reference evidence="2 3" key="1">
    <citation type="submission" date="2020-08" db="EMBL/GenBank/DDBJ databases">
        <title>Sequencing the genomes of 1000 actinobacteria strains.</title>
        <authorList>
            <person name="Klenk H.-P."/>
        </authorList>
    </citation>
    <scope>NUCLEOTIDE SEQUENCE [LARGE SCALE GENOMIC DNA]</scope>
    <source>
        <strain evidence="2 3">DSM 28967</strain>
    </source>
</reference>
<accession>A0A7W9MTE2</accession>
<keyword evidence="2" id="KW-0238">DNA-binding</keyword>
<name>A0A7W9MTE2_9ACTN</name>
<dbReference type="Gene3D" id="1.10.10.10">
    <property type="entry name" value="Winged helix-like DNA-binding domain superfamily/Winged helix DNA-binding domain"/>
    <property type="match status" value="1"/>
</dbReference>
<dbReference type="GO" id="GO:0006950">
    <property type="term" value="P:response to stress"/>
    <property type="evidence" value="ECO:0007669"/>
    <property type="project" value="TreeGrafter"/>
</dbReference>
<evidence type="ECO:0000313" key="2">
    <source>
        <dbReference type="EMBL" id="MBB5835696.1"/>
    </source>
</evidence>
<evidence type="ECO:0000259" key="1">
    <source>
        <dbReference type="PROSITE" id="PS50995"/>
    </source>
</evidence>
<dbReference type="InterPro" id="IPR000835">
    <property type="entry name" value="HTH_MarR-typ"/>
</dbReference>
<dbReference type="InterPro" id="IPR036390">
    <property type="entry name" value="WH_DNA-bd_sf"/>
</dbReference>
<dbReference type="SUPFAM" id="SSF46785">
    <property type="entry name" value="Winged helix' DNA-binding domain"/>
    <property type="match status" value="1"/>
</dbReference>
<dbReference type="PROSITE" id="PS50995">
    <property type="entry name" value="HTH_MARR_2"/>
    <property type="match status" value="1"/>
</dbReference>
<dbReference type="GO" id="GO:0003677">
    <property type="term" value="F:DNA binding"/>
    <property type="evidence" value="ECO:0007669"/>
    <property type="project" value="UniProtKB-KW"/>
</dbReference>
<comment type="caution">
    <text evidence="2">The sequence shown here is derived from an EMBL/GenBank/DDBJ whole genome shotgun (WGS) entry which is preliminary data.</text>
</comment>
<dbReference type="InterPro" id="IPR039422">
    <property type="entry name" value="MarR/SlyA-like"/>
</dbReference>
<dbReference type="PRINTS" id="PR00598">
    <property type="entry name" value="HTHMARR"/>
</dbReference>
<dbReference type="SMART" id="SM00347">
    <property type="entry name" value="HTH_MARR"/>
    <property type="match status" value="1"/>
</dbReference>
<protein>
    <submittedName>
        <fullName evidence="2">DNA-binding MarR family transcriptional regulator</fullName>
    </submittedName>
</protein>
<dbReference type="EMBL" id="JACHMY010000001">
    <property type="protein sequence ID" value="MBB5835696.1"/>
    <property type="molecule type" value="Genomic_DNA"/>
</dbReference>